<evidence type="ECO:0008006" key="3">
    <source>
        <dbReference type="Google" id="ProtNLM"/>
    </source>
</evidence>
<dbReference type="Gene3D" id="3.40.190.10">
    <property type="entry name" value="Periplasmic binding protein-like II"/>
    <property type="match status" value="1"/>
</dbReference>
<protein>
    <recommendedName>
        <fullName evidence="3">Extracellular solute-binding protein</fullName>
    </recommendedName>
</protein>
<name>A0ABX0JFF9_9BACL</name>
<evidence type="ECO:0000313" key="2">
    <source>
        <dbReference type="Proteomes" id="UP001165962"/>
    </source>
</evidence>
<keyword evidence="2" id="KW-1185">Reference proteome</keyword>
<proteinExistence type="predicted"/>
<reference evidence="1" key="1">
    <citation type="submission" date="2020-03" db="EMBL/GenBank/DDBJ databases">
        <title>Draft sequencing of Paenibacilllus sp. S3N08.</title>
        <authorList>
            <person name="Kim D.-U."/>
        </authorList>
    </citation>
    <scope>NUCLEOTIDE SEQUENCE</scope>
    <source>
        <strain evidence="1">S3N08</strain>
    </source>
</reference>
<dbReference type="RefSeq" id="WP_166157589.1">
    <property type="nucleotide sequence ID" value="NZ_JAAOIW010000028.1"/>
</dbReference>
<comment type="caution">
    <text evidence="1">The sequence shown here is derived from an EMBL/GenBank/DDBJ whole genome shotgun (WGS) entry which is preliminary data.</text>
</comment>
<sequence length="64" mass="7131">MSILKSGNNTTAAKKLVDFVLSIDVQTDYMNTAFSLPVLPGIITNPLLSDLRDLPMSGRYRNFR</sequence>
<accession>A0ABX0JFF9</accession>
<dbReference type="SUPFAM" id="SSF53850">
    <property type="entry name" value="Periplasmic binding protein-like II"/>
    <property type="match status" value="1"/>
</dbReference>
<organism evidence="1 2">
    <name type="scientific">Paenibacillus agricola</name>
    <dbReference type="NCBI Taxonomy" id="2716264"/>
    <lineage>
        <taxon>Bacteria</taxon>
        <taxon>Bacillati</taxon>
        <taxon>Bacillota</taxon>
        <taxon>Bacilli</taxon>
        <taxon>Bacillales</taxon>
        <taxon>Paenibacillaceae</taxon>
        <taxon>Paenibacillus</taxon>
    </lineage>
</organism>
<gene>
    <name evidence="1" type="ORF">G9U52_36355</name>
</gene>
<dbReference type="Proteomes" id="UP001165962">
    <property type="component" value="Unassembled WGS sequence"/>
</dbReference>
<evidence type="ECO:0000313" key="1">
    <source>
        <dbReference type="EMBL" id="NHN35204.1"/>
    </source>
</evidence>
<dbReference type="EMBL" id="JAAOIW010000028">
    <property type="protein sequence ID" value="NHN35204.1"/>
    <property type="molecule type" value="Genomic_DNA"/>
</dbReference>